<evidence type="ECO:0000313" key="1">
    <source>
        <dbReference type="EMBL" id="RHW18506.1"/>
    </source>
</evidence>
<accession>A0A396RR78</accession>
<name>A0A396RR78_9SPHN</name>
<dbReference type="AlphaFoldDB" id="A0A396RR78"/>
<dbReference type="EMBL" id="QWLV01000002">
    <property type="protein sequence ID" value="RHW18506.1"/>
    <property type="molecule type" value="Genomic_DNA"/>
</dbReference>
<comment type="caution">
    <text evidence="1">The sequence shown here is derived from an EMBL/GenBank/DDBJ whole genome shotgun (WGS) entry which is preliminary data.</text>
</comment>
<proteinExistence type="predicted"/>
<keyword evidence="2" id="KW-1185">Reference proteome</keyword>
<protein>
    <submittedName>
        <fullName evidence="1">Uncharacterized protein</fullName>
    </submittedName>
</protein>
<evidence type="ECO:0000313" key="2">
    <source>
        <dbReference type="Proteomes" id="UP000266693"/>
    </source>
</evidence>
<dbReference type="Proteomes" id="UP000266693">
    <property type="component" value="Unassembled WGS sequence"/>
</dbReference>
<reference evidence="1 2" key="1">
    <citation type="submission" date="2018-08" db="EMBL/GenBank/DDBJ databases">
        <title>The multiple taxonomic identification of Sphingomonas gilva.</title>
        <authorList>
            <person name="Zhu D."/>
            <person name="Zheng S."/>
        </authorList>
    </citation>
    <scope>NUCLEOTIDE SEQUENCE [LARGE SCALE GENOMIC DNA]</scope>
    <source>
        <strain evidence="1 2">ZDH117</strain>
    </source>
</reference>
<organism evidence="1 2">
    <name type="scientific">Sphingomonas gilva</name>
    <dbReference type="NCBI Taxonomy" id="2305907"/>
    <lineage>
        <taxon>Bacteria</taxon>
        <taxon>Pseudomonadati</taxon>
        <taxon>Pseudomonadota</taxon>
        <taxon>Alphaproteobacteria</taxon>
        <taxon>Sphingomonadales</taxon>
        <taxon>Sphingomonadaceae</taxon>
        <taxon>Sphingomonas</taxon>
    </lineage>
</organism>
<sequence length="82" mass="8623">MAAQITLTITEARERPWASATFHGARHVLSVGVAGDVATIEGWLAALPEHPFAMAHHIVADIAVVRSANADVVIEALTVAND</sequence>
<dbReference type="OrthoDB" id="7473760at2"/>
<gene>
    <name evidence="1" type="ORF">D1610_04865</name>
</gene>